<dbReference type="EMBL" id="FWYD01000005">
    <property type="protein sequence ID" value="SMC78503.1"/>
    <property type="molecule type" value="Genomic_DNA"/>
</dbReference>
<feature type="transmembrane region" description="Helical" evidence="3">
    <location>
        <begin position="112"/>
        <end position="137"/>
    </location>
</feature>
<dbReference type="PANTHER" id="PTHR30413">
    <property type="entry name" value="INNER MEMBRANE TRANSPORT PERMEASE"/>
    <property type="match status" value="1"/>
</dbReference>
<dbReference type="RefSeq" id="WP_084352884.1">
    <property type="nucleotide sequence ID" value="NZ_FWYD01000005.1"/>
</dbReference>
<evidence type="ECO:0000313" key="4">
    <source>
        <dbReference type="EMBL" id="SMC78503.1"/>
    </source>
</evidence>
<organism evidence="4 5">
    <name type="scientific">Primorskyibacter flagellatus</name>
    <dbReference type="NCBI Taxonomy" id="1387277"/>
    <lineage>
        <taxon>Bacteria</taxon>
        <taxon>Pseudomonadati</taxon>
        <taxon>Pseudomonadota</taxon>
        <taxon>Alphaproteobacteria</taxon>
        <taxon>Rhodobacterales</taxon>
        <taxon>Roseobacteraceae</taxon>
        <taxon>Primorskyibacter</taxon>
    </lineage>
</organism>
<feature type="transmembrane region" description="Helical" evidence="3">
    <location>
        <begin position="245"/>
        <end position="263"/>
    </location>
</feature>
<evidence type="ECO:0000256" key="3">
    <source>
        <dbReference type="SAM" id="Phobius"/>
    </source>
</evidence>
<accession>A0A1W2BZX3</accession>
<feature type="transmembrane region" description="Helical" evidence="3">
    <location>
        <begin position="37"/>
        <end position="60"/>
    </location>
</feature>
<dbReference type="Proteomes" id="UP000192330">
    <property type="component" value="Unassembled WGS sequence"/>
</dbReference>
<proteinExistence type="inferred from homology"/>
<keyword evidence="3" id="KW-0812">Transmembrane</keyword>
<keyword evidence="2" id="KW-0813">Transport</keyword>
<protein>
    <submittedName>
        <fullName evidence="4">ABC-type polysaccharide/polyol phosphate export permease</fullName>
    </submittedName>
</protein>
<comment type="similarity">
    <text evidence="1">Belongs to the ABC-2 integral membrane protein family.</text>
</comment>
<keyword evidence="5" id="KW-1185">Reference proteome</keyword>
<evidence type="ECO:0000256" key="1">
    <source>
        <dbReference type="ARBA" id="ARBA00007783"/>
    </source>
</evidence>
<keyword evidence="3" id="KW-1133">Transmembrane helix</keyword>
<feature type="transmembrane region" description="Helical" evidence="3">
    <location>
        <begin position="72"/>
        <end position="91"/>
    </location>
</feature>
<dbReference type="STRING" id="1387277.SAMN06295998_105157"/>
<evidence type="ECO:0000256" key="2">
    <source>
        <dbReference type="ARBA" id="ARBA00022448"/>
    </source>
</evidence>
<name>A0A1W2BZX3_9RHOB</name>
<gene>
    <name evidence="4" type="ORF">SAMN06295998_105157</name>
</gene>
<dbReference type="OrthoDB" id="7835223at2"/>
<dbReference type="PANTHER" id="PTHR30413:SF10">
    <property type="entry name" value="CAPSULE POLYSACCHARIDE EXPORT INNER-MEMBRANE PROTEIN CTRC"/>
    <property type="match status" value="1"/>
</dbReference>
<sequence length="276" mass="30686">MFQQSKPRSTFGSAINIAELIYHGSVRSVRKTHGNAFMALLINMLQTIIFVMAFYFMFIILGLRGAGISGDFMVYIMTGVFLFMTHVKTLGAVSGAEGPTSPMMQHAPMNTAIVICSAMVSALYIQILSLFVILFAYDVLVNPDLLEDIHDPVGCMAMLLLAWFTGAAIGMVFLALRPWFPTPVSIISTIYQRANMIASGKMFVANTLPPAMLKLFDWNPLFHAIDQSRGYAFINYNPRNSNWEYAFILGAVLMVIGLMGEFYTRKKASASWAARR</sequence>
<feature type="transmembrane region" description="Helical" evidence="3">
    <location>
        <begin position="157"/>
        <end position="176"/>
    </location>
</feature>
<evidence type="ECO:0000313" key="5">
    <source>
        <dbReference type="Proteomes" id="UP000192330"/>
    </source>
</evidence>
<keyword evidence="3" id="KW-0472">Membrane</keyword>
<dbReference type="GO" id="GO:0015920">
    <property type="term" value="P:lipopolysaccharide transport"/>
    <property type="evidence" value="ECO:0007669"/>
    <property type="project" value="TreeGrafter"/>
</dbReference>
<reference evidence="4 5" key="1">
    <citation type="submission" date="2017-04" db="EMBL/GenBank/DDBJ databases">
        <authorList>
            <person name="Afonso C.L."/>
            <person name="Miller P.J."/>
            <person name="Scott M.A."/>
            <person name="Spackman E."/>
            <person name="Goraichik I."/>
            <person name="Dimitrov K.M."/>
            <person name="Suarez D.L."/>
            <person name="Swayne D.E."/>
        </authorList>
    </citation>
    <scope>NUCLEOTIDE SEQUENCE [LARGE SCALE GENOMIC DNA]</scope>
    <source>
        <strain evidence="4 5">CGMCC 1.12644</strain>
    </source>
</reference>
<dbReference type="AlphaFoldDB" id="A0A1W2BZX3"/>